<dbReference type="PANTHER" id="PTHR11471">
    <property type="entry name" value="TUMOR NECROSIS FACTOR FAMILY MEMBER"/>
    <property type="match status" value="1"/>
</dbReference>
<dbReference type="SUPFAM" id="SSF49842">
    <property type="entry name" value="TNF-like"/>
    <property type="match status" value="1"/>
</dbReference>
<keyword evidence="8" id="KW-1185">Reference proteome</keyword>
<evidence type="ECO:0000256" key="2">
    <source>
        <dbReference type="ARBA" id="ARBA00008670"/>
    </source>
</evidence>
<dbReference type="Ensembl" id="ENSPCET00000024805.1">
    <property type="protein sequence ID" value="ENSPCEP00000024006.1"/>
    <property type="gene ID" value="ENSPCEG00000018171.1"/>
</dbReference>
<protein>
    <submittedName>
        <fullName evidence="7">TNF superfamily member 14</fullName>
    </submittedName>
</protein>
<keyword evidence="5" id="KW-1133">Transmembrane helix</keyword>
<dbReference type="Gene3D" id="2.60.120.40">
    <property type="match status" value="1"/>
</dbReference>
<proteinExistence type="inferred from homology"/>
<organism evidence="7 8">
    <name type="scientific">Pelusios castaneus</name>
    <name type="common">West African mud turtle</name>
    <dbReference type="NCBI Taxonomy" id="367368"/>
    <lineage>
        <taxon>Eukaryota</taxon>
        <taxon>Metazoa</taxon>
        <taxon>Chordata</taxon>
        <taxon>Craniata</taxon>
        <taxon>Vertebrata</taxon>
        <taxon>Euteleostomi</taxon>
        <taxon>Archelosauria</taxon>
        <taxon>Testudinata</taxon>
        <taxon>Testudines</taxon>
        <taxon>Pleurodira</taxon>
        <taxon>Pelomedusidae</taxon>
        <taxon>Pelusios</taxon>
    </lineage>
</organism>
<evidence type="ECO:0000256" key="5">
    <source>
        <dbReference type="SAM" id="Phobius"/>
    </source>
</evidence>
<accession>A0A8C8SQA9</accession>
<feature type="transmembrane region" description="Helical" evidence="5">
    <location>
        <begin position="97"/>
        <end position="118"/>
    </location>
</feature>
<dbReference type="CDD" id="cd00184">
    <property type="entry name" value="TNF"/>
    <property type="match status" value="1"/>
</dbReference>
<dbReference type="AlphaFoldDB" id="A0A8C8SQA9"/>
<feature type="domain" description="THD" evidence="6">
    <location>
        <begin position="149"/>
        <end position="293"/>
    </location>
</feature>
<keyword evidence="4 5" id="KW-0472">Membrane</keyword>
<dbReference type="PROSITE" id="PS50049">
    <property type="entry name" value="THD_2"/>
    <property type="match status" value="1"/>
</dbReference>
<dbReference type="GO" id="GO:0005164">
    <property type="term" value="F:tumor necrosis factor receptor binding"/>
    <property type="evidence" value="ECO:0007669"/>
    <property type="project" value="InterPro"/>
</dbReference>
<dbReference type="Proteomes" id="UP000694393">
    <property type="component" value="Unplaced"/>
</dbReference>
<keyword evidence="5" id="KW-0812">Transmembrane</keyword>
<dbReference type="InterPro" id="IPR006052">
    <property type="entry name" value="TNF_dom"/>
</dbReference>
<reference evidence="7" key="1">
    <citation type="submission" date="2025-08" db="UniProtKB">
        <authorList>
            <consortium name="Ensembl"/>
        </authorList>
    </citation>
    <scope>IDENTIFICATION</scope>
</reference>
<evidence type="ECO:0000256" key="4">
    <source>
        <dbReference type="ARBA" id="ARBA00023136"/>
    </source>
</evidence>
<comment type="similarity">
    <text evidence="2">Belongs to the tumor necrosis factor family.</text>
</comment>
<evidence type="ECO:0000256" key="1">
    <source>
        <dbReference type="ARBA" id="ARBA00004370"/>
    </source>
</evidence>
<evidence type="ECO:0000313" key="8">
    <source>
        <dbReference type="Proteomes" id="UP000694393"/>
    </source>
</evidence>
<name>A0A8C8SQA9_9SAUR</name>
<keyword evidence="3" id="KW-0202">Cytokine</keyword>
<evidence type="ECO:0000313" key="7">
    <source>
        <dbReference type="Ensembl" id="ENSPCEP00000024006.1"/>
    </source>
</evidence>
<dbReference type="GO" id="GO:0016020">
    <property type="term" value="C:membrane"/>
    <property type="evidence" value="ECO:0007669"/>
    <property type="project" value="UniProtKB-SubCell"/>
</dbReference>
<dbReference type="InterPro" id="IPR008983">
    <property type="entry name" value="Tumour_necrosis_fac-like_dom"/>
</dbReference>
<evidence type="ECO:0000256" key="3">
    <source>
        <dbReference type="ARBA" id="ARBA00022514"/>
    </source>
</evidence>
<dbReference type="PANTHER" id="PTHR11471:SF34">
    <property type="entry name" value="TUMOR NECROSIS FACTOR LIGAND SUPERFAMILY MEMBER 14"/>
    <property type="match status" value="1"/>
</dbReference>
<sequence>MAVLSRKPCSYRDGGGGCTGGVVSDRIAPPSQAREKCKDMKGASLGLCLGPSPAPPRAIMGEGVVYPSVFVVDGQQHGVPFVPPMRRKRRVCWHSQFFLTPLVFLALLGMAIEGYFLIHFHKQLEKMTSQVGVSDRERGAGEESLSPRPAAHVIDAAFIISRNSSLHWEYDKDSAFLRDMDYRDGSLICRKPGYYYIYSKIQLRAQSCPRQSEKQFLTHGIYKKTPRYPEDKDLMVNIIPYCDRKEGSFWLDNSFLGGIVHLEENEGVYVQVSHRQAVQVKDGTRSYFGSFMI</sequence>
<dbReference type="GO" id="GO:0005125">
    <property type="term" value="F:cytokine activity"/>
    <property type="evidence" value="ECO:0007669"/>
    <property type="project" value="UniProtKB-KW"/>
</dbReference>
<dbReference type="GO" id="GO:0005615">
    <property type="term" value="C:extracellular space"/>
    <property type="evidence" value="ECO:0007669"/>
    <property type="project" value="UniProtKB-KW"/>
</dbReference>
<evidence type="ECO:0000259" key="6">
    <source>
        <dbReference type="PROSITE" id="PS50049"/>
    </source>
</evidence>
<dbReference type="GO" id="GO:0006955">
    <property type="term" value="P:immune response"/>
    <property type="evidence" value="ECO:0007669"/>
    <property type="project" value="InterPro"/>
</dbReference>
<comment type="subcellular location">
    <subcellularLocation>
        <location evidence="1">Membrane</location>
    </subcellularLocation>
</comment>
<dbReference type="Pfam" id="PF00229">
    <property type="entry name" value="TNF"/>
    <property type="match status" value="1"/>
</dbReference>
<reference evidence="7" key="2">
    <citation type="submission" date="2025-09" db="UniProtKB">
        <authorList>
            <consortium name="Ensembl"/>
        </authorList>
    </citation>
    <scope>IDENTIFICATION</scope>
</reference>
<dbReference type="SMART" id="SM00207">
    <property type="entry name" value="TNF"/>
    <property type="match status" value="1"/>
</dbReference>